<dbReference type="InterPro" id="IPR009045">
    <property type="entry name" value="Zn_M74/Hedgehog-like"/>
</dbReference>
<evidence type="ECO:0000313" key="6">
    <source>
        <dbReference type="Proteomes" id="UP000580910"/>
    </source>
</evidence>
<feature type="chain" id="PRO_5038831308" evidence="3">
    <location>
        <begin position="21"/>
        <end position="554"/>
    </location>
</feature>
<feature type="domain" description="Capsule synthesis protein CapA" evidence="4">
    <location>
        <begin position="56"/>
        <end position="303"/>
    </location>
</feature>
<evidence type="ECO:0000259" key="4">
    <source>
        <dbReference type="SMART" id="SM00854"/>
    </source>
</evidence>
<reference evidence="5 6" key="1">
    <citation type="submission" date="2020-07" db="EMBL/GenBank/DDBJ databases">
        <title>Sequencing the genomes of 1000 actinobacteria strains.</title>
        <authorList>
            <person name="Klenk H.-P."/>
        </authorList>
    </citation>
    <scope>NUCLEOTIDE SEQUENCE [LARGE SCALE GENOMIC DNA]</scope>
    <source>
        <strain evidence="5 6">DSM 21349</strain>
    </source>
</reference>
<keyword evidence="3" id="KW-0732">Signal</keyword>
<dbReference type="GO" id="GO:0008233">
    <property type="term" value="F:peptidase activity"/>
    <property type="evidence" value="ECO:0007669"/>
    <property type="project" value="InterPro"/>
</dbReference>
<dbReference type="RefSeq" id="WP_182537695.1">
    <property type="nucleotide sequence ID" value="NZ_JACGXA010000001.1"/>
</dbReference>
<dbReference type="InterPro" id="IPR039561">
    <property type="entry name" value="Peptidase_M15C"/>
</dbReference>
<dbReference type="InterPro" id="IPR019079">
    <property type="entry name" value="Capsule_synth_CapA"/>
</dbReference>
<dbReference type="SUPFAM" id="SSF56300">
    <property type="entry name" value="Metallo-dependent phosphatases"/>
    <property type="match status" value="1"/>
</dbReference>
<dbReference type="Gene3D" id="3.60.21.10">
    <property type="match status" value="1"/>
</dbReference>
<dbReference type="CDD" id="cd07381">
    <property type="entry name" value="MPP_CapA"/>
    <property type="match status" value="1"/>
</dbReference>
<dbReference type="Pfam" id="PF09587">
    <property type="entry name" value="PGA_cap"/>
    <property type="match status" value="1"/>
</dbReference>
<comment type="similarity">
    <text evidence="1">Belongs to the CapA family.</text>
</comment>
<dbReference type="PANTHER" id="PTHR33393">
    <property type="entry name" value="POLYGLUTAMINE SYNTHESIS ACCESSORY PROTEIN RV0574C-RELATED"/>
    <property type="match status" value="1"/>
</dbReference>
<dbReference type="SUPFAM" id="SSF55166">
    <property type="entry name" value="Hedgehog/DD-peptidase"/>
    <property type="match status" value="1"/>
</dbReference>
<proteinExistence type="inferred from homology"/>
<dbReference type="InterPro" id="IPR052169">
    <property type="entry name" value="CW_Biosynth-Accessory"/>
</dbReference>
<keyword evidence="6" id="KW-1185">Reference proteome</keyword>
<organism evidence="5 6">
    <name type="scientific">Nocardioides ginsengisegetis</name>
    <dbReference type="NCBI Taxonomy" id="661491"/>
    <lineage>
        <taxon>Bacteria</taxon>
        <taxon>Bacillati</taxon>
        <taxon>Actinomycetota</taxon>
        <taxon>Actinomycetes</taxon>
        <taxon>Propionibacteriales</taxon>
        <taxon>Nocardioidaceae</taxon>
        <taxon>Nocardioides</taxon>
    </lineage>
</organism>
<feature type="compositionally biased region" description="Low complexity" evidence="2">
    <location>
        <begin position="34"/>
        <end position="43"/>
    </location>
</feature>
<evidence type="ECO:0000256" key="3">
    <source>
        <dbReference type="SAM" id="SignalP"/>
    </source>
</evidence>
<protein>
    <submittedName>
        <fullName evidence="5">Poly-gamma-glutamate synthesis protein (Capsule biosynthesis protein)</fullName>
    </submittedName>
</protein>
<accession>A0A7W3IYF6</accession>
<comment type="caution">
    <text evidence="5">The sequence shown here is derived from an EMBL/GenBank/DDBJ whole genome shotgun (WGS) entry which is preliminary data.</text>
</comment>
<dbReference type="Gene3D" id="3.30.1380.10">
    <property type="match status" value="1"/>
</dbReference>
<sequence length="554" mass="59998">MPGRSATAALALVVVLSCLAATGCRDGHAGTPRADAAVASTTPPVAPAPRPPRVVTLGFAGDVHFQLNLTSLLDDDTLGPITRALQEPDLTMVNLETAITADGVRDPKELEVPDQRYWYRAPPQALDLLDRSGVDVVTMANNHGADYGPEGLADTLRAARHSPVRVVGIGRDRAAAFTPYRVSVHHTRLAVFAADATPREGASAVWEAGARTPGIAAVRDRASFGRLLRGLRAADPDEVAVVYLHWGIQERSCPSPVQRRMAHALAAAGADVVVGTHTHVQQGAGWLGDTYVAYGLGNFVWYVNHHPDTGVLRVRLEDGHAVLDDWVPAEIQMFGRPLPRHGRERAAAVARWRALRACAGLAARPDDLPAFRGSVHRVDSVVGARCPVGREHLRALRLSYVGFDRRRHRGELVVAARYARDLVAAFGVLYDARWPIRQMRPVGDFGSDDDRSMAADNTSGHNCRRVARSHAWSAHAYGAAVDINPVENPYLLDGSVRPPAGRPFAHLDRSRGSPVPRGTIRDDDVVVEAFAAIGWEWGGAWAEPDYQHFAAPRR</sequence>
<gene>
    <name evidence="5" type="ORF">FB382_001251</name>
</gene>
<name>A0A7W3IYF6_9ACTN</name>
<dbReference type="InterPro" id="IPR029052">
    <property type="entry name" value="Metallo-depent_PP-like"/>
</dbReference>
<dbReference type="PROSITE" id="PS51257">
    <property type="entry name" value="PROKAR_LIPOPROTEIN"/>
    <property type="match status" value="1"/>
</dbReference>
<dbReference type="PANTHER" id="PTHR33393:SF13">
    <property type="entry name" value="PGA BIOSYNTHESIS PROTEIN CAPA"/>
    <property type="match status" value="1"/>
</dbReference>
<dbReference type="EMBL" id="JACGXA010000001">
    <property type="protein sequence ID" value="MBA8802960.1"/>
    <property type="molecule type" value="Genomic_DNA"/>
</dbReference>
<dbReference type="Pfam" id="PF13539">
    <property type="entry name" value="Peptidase_M15_4"/>
    <property type="match status" value="1"/>
</dbReference>
<evidence type="ECO:0000256" key="2">
    <source>
        <dbReference type="SAM" id="MobiDB-lite"/>
    </source>
</evidence>
<feature type="region of interest" description="Disordered" evidence="2">
    <location>
        <begin position="29"/>
        <end position="50"/>
    </location>
</feature>
<dbReference type="Proteomes" id="UP000580910">
    <property type="component" value="Unassembled WGS sequence"/>
</dbReference>
<dbReference type="SMART" id="SM00854">
    <property type="entry name" value="PGA_cap"/>
    <property type="match status" value="1"/>
</dbReference>
<dbReference type="AlphaFoldDB" id="A0A7W3IYF6"/>
<evidence type="ECO:0000256" key="1">
    <source>
        <dbReference type="ARBA" id="ARBA00005662"/>
    </source>
</evidence>
<evidence type="ECO:0000313" key="5">
    <source>
        <dbReference type="EMBL" id="MBA8802960.1"/>
    </source>
</evidence>
<feature type="signal peptide" evidence="3">
    <location>
        <begin position="1"/>
        <end position="20"/>
    </location>
</feature>